<dbReference type="Pfam" id="PF01927">
    <property type="entry name" value="Mut7-C"/>
    <property type="match status" value="2"/>
</dbReference>
<dbReference type="InterPro" id="IPR002782">
    <property type="entry name" value="Mut7-C_RNAse_dom"/>
</dbReference>
<evidence type="ECO:0000313" key="3">
    <source>
        <dbReference type="WBParaSite" id="Hba_09385"/>
    </source>
</evidence>
<dbReference type="AlphaFoldDB" id="A0A1I7WW28"/>
<dbReference type="PANTHER" id="PTHR47765:SF2">
    <property type="entry name" value="EXONUCLEASE MUT-7 HOMOLOG"/>
    <property type="match status" value="1"/>
</dbReference>
<feature type="domain" description="Mut7-C RNAse" evidence="1">
    <location>
        <begin position="52"/>
        <end position="154"/>
    </location>
</feature>
<dbReference type="WBParaSite" id="Hba_09385">
    <property type="protein sequence ID" value="Hba_09385"/>
    <property type="gene ID" value="Hba_09385"/>
</dbReference>
<evidence type="ECO:0000313" key="2">
    <source>
        <dbReference type="Proteomes" id="UP000095283"/>
    </source>
</evidence>
<dbReference type="Proteomes" id="UP000095283">
    <property type="component" value="Unplaced"/>
</dbReference>
<protein>
    <submittedName>
        <fullName evidence="3">Mut7-C domain-containing protein</fullName>
    </submittedName>
</protein>
<dbReference type="InterPro" id="IPR052408">
    <property type="entry name" value="Exonuclease_MUT-7-like"/>
</dbReference>
<feature type="domain" description="Mut7-C RNAse" evidence="1">
    <location>
        <begin position="190"/>
        <end position="225"/>
    </location>
</feature>
<proteinExistence type="predicted"/>
<sequence>MDSFVNAPRKEKDKQKKQRVKLDDMAWYEIVEKLNDSVIADKSPKRPKEVKCFVDSMLVGLGRHLRRCGVDVLIPEDRSDLVRKARSNPMRYIISSGKAYELLRQQFPSRTIGIPHASKMPPLDQLKFVLNKFSVSVNQQDIFSRCMKDGLFMSNMRTSRHLLFLNMHFLKLLKNIIVHDDFDDGVDVLINKVPTQVISRPGQFYYICGDCGKVYWDGSHASNYARSHNLLENMDVIGCKRCHYEYSNSGIRVKNEG</sequence>
<dbReference type="PANTHER" id="PTHR47765">
    <property type="entry name" value="3'-5' EXONUCLEASE DOMAIN-CONTAINING PROTEIN"/>
    <property type="match status" value="1"/>
</dbReference>
<reference evidence="3" key="1">
    <citation type="submission" date="2016-11" db="UniProtKB">
        <authorList>
            <consortium name="WormBaseParasite"/>
        </authorList>
    </citation>
    <scope>IDENTIFICATION</scope>
</reference>
<evidence type="ECO:0000259" key="1">
    <source>
        <dbReference type="Pfam" id="PF01927"/>
    </source>
</evidence>
<accession>A0A1I7WW28</accession>
<organism evidence="2 3">
    <name type="scientific">Heterorhabditis bacteriophora</name>
    <name type="common">Entomopathogenic nematode worm</name>
    <dbReference type="NCBI Taxonomy" id="37862"/>
    <lineage>
        <taxon>Eukaryota</taxon>
        <taxon>Metazoa</taxon>
        <taxon>Ecdysozoa</taxon>
        <taxon>Nematoda</taxon>
        <taxon>Chromadorea</taxon>
        <taxon>Rhabditida</taxon>
        <taxon>Rhabditina</taxon>
        <taxon>Rhabditomorpha</taxon>
        <taxon>Strongyloidea</taxon>
        <taxon>Heterorhabditidae</taxon>
        <taxon>Heterorhabditis</taxon>
    </lineage>
</organism>
<name>A0A1I7WW28_HETBA</name>
<keyword evidence="2" id="KW-1185">Reference proteome</keyword>